<dbReference type="eggNOG" id="ENOG502RJX5">
    <property type="taxonomic scope" value="Eukaryota"/>
</dbReference>
<dbReference type="GeneID" id="7448194"/>
<evidence type="ECO:0008006" key="5">
    <source>
        <dbReference type="Google" id="ProtNLM"/>
    </source>
</evidence>
<evidence type="ECO:0000313" key="4">
    <source>
        <dbReference type="Proteomes" id="UP000001449"/>
    </source>
</evidence>
<feature type="region of interest" description="Disordered" evidence="1">
    <location>
        <begin position="439"/>
        <end position="473"/>
    </location>
</feature>
<reference evidence="3 4" key="1">
    <citation type="journal article" date="2004" name="Science">
        <title>The genome of the diatom Thalassiosira pseudonana: ecology, evolution, and metabolism.</title>
        <authorList>
            <person name="Armbrust E.V."/>
            <person name="Berges J.A."/>
            <person name="Bowler C."/>
            <person name="Green B.R."/>
            <person name="Martinez D."/>
            <person name="Putnam N.H."/>
            <person name="Zhou S."/>
            <person name="Allen A.E."/>
            <person name="Apt K.E."/>
            <person name="Bechner M."/>
            <person name="Brzezinski M.A."/>
            <person name="Chaal B.K."/>
            <person name="Chiovitti A."/>
            <person name="Davis A.K."/>
            <person name="Demarest M.S."/>
            <person name="Detter J.C."/>
            <person name="Glavina T."/>
            <person name="Goodstein D."/>
            <person name="Hadi M.Z."/>
            <person name="Hellsten U."/>
            <person name="Hildebrand M."/>
            <person name="Jenkins B.D."/>
            <person name="Jurka J."/>
            <person name="Kapitonov V.V."/>
            <person name="Kroger N."/>
            <person name="Lau W.W."/>
            <person name="Lane T.W."/>
            <person name="Larimer F.W."/>
            <person name="Lippmeier J.C."/>
            <person name="Lucas S."/>
            <person name="Medina M."/>
            <person name="Montsant A."/>
            <person name="Obornik M."/>
            <person name="Parker M.S."/>
            <person name="Palenik B."/>
            <person name="Pazour G.J."/>
            <person name="Richardson P.M."/>
            <person name="Rynearson T.A."/>
            <person name="Saito M.A."/>
            <person name="Schwartz D.C."/>
            <person name="Thamatrakoln K."/>
            <person name="Valentin K."/>
            <person name="Vardi A."/>
            <person name="Wilkerson F.P."/>
            <person name="Rokhsar D.S."/>
        </authorList>
    </citation>
    <scope>NUCLEOTIDE SEQUENCE [LARGE SCALE GENOMIC DNA]</scope>
    <source>
        <strain evidence="3 4">CCMP1335</strain>
    </source>
</reference>
<reference evidence="3 4" key="2">
    <citation type="journal article" date="2008" name="Nature">
        <title>The Phaeodactylum genome reveals the evolutionary history of diatom genomes.</title>
        <authorList>
            <person name="Bowler C."/>
            <person name="Allen A.E."/>
            <person name="Badger J.H."/>
            <person name="Grimwood J."/>
            <person name="Jabbari K."/>
            <person name="Kuo A."/>
            <person name="Maheswari U."/>
            <person name="Martens C."/>
            <person name="Maumus F."/>
            <person name="Otillar R.P."/>
            <person name="Rayko E."/>
            <person name="Salamov A."/>
            <person name="Vandepoele K."/>
            <person name="Beszteri B."/>
            <person name="Gruber A."/>
            <person name="Heijde M."/>
            <person name="Katinka M."/>
            <person name="Mock T."/>
            <person name="Valentin K."/>
            <person name="Verret F."/>
            <person name="Berges J.A."/>
            <person name="Brownlee C."/>
            <person name="Cadoret J.P."/>
            <person name="Chiovitti A."/>
            <person name="Choi C.J."/>
            <person name="Coesel S."/>
            <person name="De Martino A."/>
            <person name="Detter J.C."/>
            <person name="Durkin C."/>
            <person name="Falciatore A."/>
            <person name="Fournet J."/>
            <person name="Haruta M."/>
            <person name="Huysman M.J."/>
            <person name="Jenkins B.D."/>
            <person name="Jiroutova K."/>
            <person name="Jorgensen R.E."/>
            <person name="Joubert Y."/>
            <person name="Kaplan A."/>
            <person name="Kroger N."/>
            <person name="Kroth P.G."/>
            <person name="La Roche J."/>
            <person name="Lindquist E."/>
            <person name="Lommer M."/>
            <person name="Martin-Jezequel V."/>
            <person name="Lopez P.J."/>
            <person name="Lucas S."/>
            <person name="Mangogna M."/>
            <person name="McGinnis K."/>
            <person name="Medlin L.K."/>
            <person name="Montsant A."/>
            <person name="Oudot-Le Secq M.P."/>
            <person name="Napoli C."/>
            <person name="Obornik M."/>
            <person name="Parker M.S."/>
            <person name="Petit J.L."/>
            <person name="Porcel B.M."/>
            <person name="Poulsen N."/>
            <person name="Robison M."/>
            <person name="Rychlewski L."/>
            <person name="Rynearson T.A."/>
            <person name="Schmutz J."/>
            <person name="Shapiro H."/>
            <person name="Siaut M."/>
            <person name="Stanley M."/>
            <person name="Sussman M.R."/>
            <person name="Taylor A.R."/>
            <person name="Vardi A."/>
            <person name="von Dassow P."/>
            <person name="Vyverman W."/>
            <person name="Willis A."/>
            <person name="Wyrwicz L.S."/>
            <person name="Rokhsar D.S."/>
            <person name="Weissenbach J."/>
            <person name="Armbrust E.V."/>
            <person name="Green B.R."/>
            <person name="Van de Peer Y."/>
            <person name="Grigoriev I.V."/>
        </authorList>
    </citation>
    <scope>NUCLEOTIDE SEQUENCE [LARGE SCALE GENOMIC DNA]</scope>
    <source>
        <strain evidence="3 4">CCMP1335</strain>
    </source>
</reference>
<keyword evidence="2" id="KW-0812">Transmembrane</keyword>
<proteinExistence type="predicted"/>
<feature type="transmembrane region" description="Helical" evidence="2">
    <location>
        <begin position="126"/>
        <end position="143"/>
    </location>
</feature>
<accession>B8C3H7</accession>
<feature type="transmembrane region" description="Helical" evidence="2">
    <location>
        <begin position="178"/>
        <end position="201"/>
    </location>
</feature>
<dbReference type="Proteomes" id="UP000001449">
    <property type="component" value="Chromosome 5"/>
</dbReference>
<keyword evidence="2" id="KW-1133">Transmembrane helix</keyword>
<keyword evidence="4" id="KW-1185">Reference proteome</keyword>
<evidence type="ECO:0000256" key="1">
    <source>
        <dbReference type="SAM" id="MobiDB-lite"/>
    </source>
</evidence>
<protein>
    <recommendedName>
        <fullName evidence="5">START domain-containing protein</fullName>
    </recommendedName>
</protein>
<dbReference type="KEGG" id="tps:THAPSDRAFT_22850"/>
<dbReference type="RefSeq" id="XP_002290812.1">
    <property type="nucleotide sequence ID" value="XM_002290776.1"/>
</dbReference>
<feature type="region of interest" description="Disordered" evidence="1">
    <location>
        <begin position="869"/>
        <end position="905"/>
    </location>
</feature>
<dbReference type="PaxDb" id="35128-Thaps22850"/>
<dbReference type="HOGENOM" id="CLU_320688_0_0_1"/>
<evidence type="ECO:0000313" key="3">
    <source>
        <dbReference type="EMBL" id="EED92564.1"/>
    </source>
</evidence>
<sequence>MGSVNDQRRCRKRKSWAVASFFCFTLLLTFTDSFVPPSTSEIRKINVKSIRYTAPNEHQHLRYTSLFSAKVDAVAHEEDDDDEDEGSNISQVQRVDNLRRLRRIVLSRRQQEINEQEDEARERQDIYFLGLALVPCILAFVTWDEISLSLAQFIEEHGAYGKTADGNQFAVNLLRPTITGIVVPVISIALATLVSTTINVLRNRQVELRALINKEACDLRLLRRAIFGMFGTRQHAGRRARALALTTDYVDQLVRECKSGAIASLEDVELRGGISTNELDKLSAMFHGVDGAAVSRQDRVGVADDAIARLNEYRSDRVALLLTDFPDLHWIVLAALSVSICVTFLLESNQLVNQYLNSIQLRSLFALLVGVFSATATLCLDLADPFTGSFSIVSASTQVGDLRVCLQEDIREANAEASEISSSTRQFFQSLFGGPTDLNGSKASSEGANRNDDADGDSGSERESLKLSPKPTPSRFKCEGIGRYRCMDGNNYQEAYSCYTQLETMALESGAESEEIDPSPAATKFHILAVRSQQNINMRARIRNISTTNNRLCCLVQISLFASIVARSDVSYKRFASAPAPGLHQHYLSPPPSYFSARRLFAFGHPKYFIDKYIPSNKPGVTLKVPNYDVLFDEICKASPLAKQAIYEESPGGIKAINKSSDTYKWKVTDSYNPKRFVSEIEKIDNFQQNGVPLLRLRSSLQGPSKRRGEYFAELITTEELRHQWDATNDIVDEIYSADMNEVKKVQDVKYGEPAMFGIGYVKTKQSVSFDSGAQIIWGIELEESQNHLFPEDQTKRMPRSTSHLFACTIIPTGDDAFDVEYVLQLEIGGFPGWLTGPVVCETVKKMFRFAEDYFQSDELKQKLASLPDAGVNTKEQEEVGDSMESTETAEASLLDEKQTLLMTP</sequence>
<dbReference type="EMBL" id="CM000642">
    <property type="protein sequence ID" value="EED92564.1"/>
    <property type="molecule type" value="Genomic_DNA"/>
</dbReference>
<dbReference type="Pfam" id="PF14023">
    <property type="entry name" value="Bestrophin-like"/>
    <property type="match status" value="1"/>
</dbReference>
<feature type="compositionally biased region" description="Basic and acidic residues" evidence="1">
    <location>
        <begin position="449"/>
        <end position="465"/>
    </location>
</feature>
<dbReference type="InterPro" id="IPR025333">
    <property type="entry name" value="DUF4239"/>
</dbReference>
<organism evidence="3 4">
    <name type="scientific">Thalassiosira pseudonana</name>
    <name type="common">Marine diatom</name>
    <name type="synonym">Cyclotella nana</name>
    <dbReference type="NCBI Taxonomy" id="35128"/>
    <lineage>
        <taxon>Eukaryota</taxon>
        <taxon>Sar</taxon>
        <taxon>Stramenopiles</taxon>
        <taxon>Ochrophyta</taxon>
        <taxon>Bacillariophyta</taxon>
        <taxon>Coscinodiscophyceae</taxon>
        <taxon>Thalassiosirophycidae</taxon>
        <taxon>Thalassiosirales</taxon>
        <taxon>Thalassiosiraceae</taxon>
        <taxon>Thalassiosira</taxon>
    </lineage>
</organism>
<keyword evidence="2" id="KW-0472">Membrane</keyword>
<dbReference type="AlphaFoldDB" id="B8C3H7"/>
<name>B8C3H7_THAPS</name>
<feature type="transmembrane region" description="Helical" evidence="2">
    <location>
        <begin position="364"/>
        <end position="383"/>
    </location>
</feature>
<evidence type="ECO:0000256" key="2">
    <source>
        <dbReference type="SAM" id="Phobius"/>
    </source>
</evidence>
<feature type="compositionally biased region" description="Polar residues" evidence="1">
    <location>
        <begin position="439"/>
        <end position="448"/>
    </location>
</feature>
<gene>
    <name evidence="3" type="ORF">THAPSDRAFT_22850</name>
</gene>
<dbReference type="InParanoid" id="B8C3H7"/>